<sequence>MSSSDSSKIRDISNRAHRESLVNKAIMDKHIGHTKYRDSKSSTKAEARQKAFVEETIGKKGYGWYCIYDCKYIIQFKWSFSCSVVGLMHVPQRSMPESFVCPSCPKLHAHSSTH</sequence>
<name>A0A7C8YGB5_OPUST</name>
<reference evidence="1" key="2">
    <citation type="submission" date="2020-07" db="EMBL/GenBank/DDBJ databases">
        <authorList>
            <person name="Vera ALvarez R."/>
            <person name="Arias-Moreno D.M."/>
            <person name="Jimenez-Jacinto V."/>
            <person name="Jimenez-Bremont J.F."/>
            <person name="Swaminathan K."/>
            <person name="Moose S.P."/>
            <person name="Guerrero-Gonzalez M.L."/>
            <person name="Marino-Ramirez L."/>
            <person name="Landsman D."/>
            <person name="Rodriguez-Kessler M."/>
            <person name="Delgado-Sanchez P."/>
        </authorList>
    </citation>
    <scope>NUCLEOTIDE SEQUENCE</scope>
    <source>
        <tissue evidence="1">Cladode</tissue>
    </source>
</reference>
<reference evidence="1" key="1">
    <citation type="journal article" date="2013" name="J. Plant Res.">
        <title>Effect of fungi and light on seed germination of three Opuntia species from semiarid lands of central Mexico.</title>
        <authorList>
            <person name="Delgado-Sanchez P."/>
            <person name="Jimenez-Bremont J.F."/>
            <person name="Guerrero-Gonzalez Mde L."/>
            <person name="Flores J."/>
        </authorList>
    </citation>
    <scope>NUCLEOTIDE SEQUENCE</scope>
    <source>
        <tissue evidence="1">Cladode</tissue>
    </source>
</reference>
<dbReference type="EMBL" id="GISG01017074">
    <property type="protein sequence ID" value="MBA4617592.1"/>
    <property type="molecule type" value="Transcribed_RNA"/>
</dbReference>
<protein>
    <submittedName>
        <fullName evidence="1">Uncharacterized protein</fullName>
    </submittedName>
</protein>
<dbReference type="AlphaFoldDB" id="A0A7C8YGB5"/>
<accession>A0A7C8YGB5</accession>
<organism evidence="1">
    <name type="scientific">Opuntia streptacantha</name>
    <name type="common">Prickly pear cactus</name>
    <name type="synonym">Opuntia cardona</name>
    <dbReference type="NCBI Taxonomy" id="393608"/>
    <lineage>
        <taxon>Eukaryota</taxon>
        <taxon>Viridiplantae</taxon>
        <taxon>Streptophyta</taxon>
        <taxon>Embryophyta</taxon>
        <taxon>Tracheophyta</taxon>
        <taxon>Spermatophyta</taxon>
        <taxon>Magnoliopsida</taxon>
        <taxon>eudicotyledons</taxon>
        <taxon>Gunneridae</taxon>
        <taxon>Pentapetalae</taxon>
        <taxon>Caryophyllales</taxon>
        <taxon>Cactineae</taxon>
        <taxon>Cactaceae</taxon>
        <taxon>Opuntioideae</taxon>
        <taxon>Opuntia</taxon>
    </lineage>
</organism>
<proteinExistence type="predicted"/>
<evidence type="ECO:0000313" key="1">
    <source>
        <dbReference type="EMBL" id="MBA4617592.1"/>
    </source>
</evidence>